<dbReference type="AlphaFoldDB" id="A0A316AM48"/>
<dbReference type="RefSeq" id="WP_229203315.1">
    <property type="nucleotide sequence ID" value="NZ_QGDT01000004.1"/>
</dbReference>
<organism evidence="2 3">
    <name type="scientific">Dyadobacter jejuensis</name>
    <dbReference type="NCBI Taxonomy" id="1082580"/>
    <lineage>
        <taxon>Bacteria</taxon>
        <taxon>Pseudomonadati</taxon>
        <taxon>Bacteroidota</taxon>
        <taxon>Cytophagia</taxon>
        <taxon>Cytophagales</taxon>
        <taxon>Spirosomataceae</taxon>
        <taxon>Dyadobacter</taxon>
    </lineage>
</organism>
<protein>
    <submittedName>
        <fullName evidence="2">DUF218 domain-containing protein</fullName>
    </submittedName>
</protein>
<evidence type="ECO:0000313" key="2">
    <source>
        <dbReference type="EMBL" id="PWJ58508.1"/>
    </source>
</evidence>
<keyword evidence="3" id="KW-1185">Reference proteome</keyword>
<evidence type="ECO:0000313" key="3">
    <source>
        <dbReference type="Proteomes" id="UP000245880"/>
    </source>
</evidence>
<dbReference type="InterPro" id="IPR014729">
    <property type="entry name" value="Rossmann-like_a/b/a_fold"/>
</dbReference>
<dbReference type="PANTHER" id="PTHR30336">
    <property type="entry name" value="INNER MEMBRANE PROTEIN, PROBABLE PERMEASE"/>
    <property type="match status" value="1"/>
</dbReference>
<reference evidence="2 3" key="1">
    <citation type="submission" date="2018-03" db="EMBL/GenBank/DDBJ databases">
        <title>Genomic Encyclopedia of Archaeal and Bacterial Type Strains, Phase II (KMG-II): from individual species to whole genera.</title>
        <authorList>
            <person name="Goeker M."/>
        </authorList>
    </citation>
    <scope>NUCLEOTIDE SEQUENCE [LARGE SCALE GENOMIC DNA]</scope>
    <source>
        <strain evidence="2 3">DSM 100346</strain>
    </source>
</reference>
<sequence>MRSILLILLLFYCSSCAKILYKRAAKSFHEHRQESPYDAIIVPGYPYSGTSWNRILQLRIHWANFLYQKGYADNIIFSGGAVATRFVESKIMASYAEGLGVDPQHIFMESQAEHSTENVYYSYRLAKELGFQHVALATDPFQNSFMEKFTKKFDLPIASLPMVIDTIRKMDTYEPCIDSMRSIKKDFVKLSEKENFFERFRGTLGKNIIWHREDLKKKKFQRRFKDRTVSNE</sequence>
<dbReference type="GO" id="GO:0005886">
    <property type="term" value="C:plasma membrane"/>
    <property type="evidence" value="ECO:0007669"/>
    <property type="project" value="TreeGrafter"/>
</dbReference>
<proteinExistence type="predicted"/>
<feature type="domain" description="DUF218" evidence="1">
    <location>
        <begin position="38"/>
        <end position="162"/>
    </location>
</feature>
<evidence type="ECO:0000259" key="1">
    <source>
        <dbReference type="Pfam" id="PF02698"/>
    </source>
</evidence>
<dbReference type="Pfam" id="PF02698">
    <property type="entry name" value="DUF218"/>
    <property type="match status" value="1"/>
</dbReference>
<dbReference type="CDD" id="cd06259">
    <property type="entry name" value="YdcF-like"/>
    <property type="match status" value="1"/>
</dbReference>
<dbReference type="InterPro" id="IPR003848">
    <property type="entry name" value="DUF218"/>
</dbReference>
<dbReference type="InterPro" id="IPR051599">
    <property type="entry name" value="Cell_Envelope_Assoc"/>
</dbReference>
<dbReference type="EMBL" id="QGDT01000004">
    <property type="protein sequence ID" value="PWJ58508.1"/>
    <property type="molecule type" value="Genomic_DNA"/>
</dbReference>
<dbReference type="Gene3D" id="3.40.50.620">
    <property type="entry name" value="HUPs"/>
    <property type="match status" value="1"/>
</dbReference>
<dbReference type="Proteomes" id="UP000245880">
    <property type="component" value="Unassembled WGS sequence"/>
</dbReference>
<gene>
    <name evidence="2" type="ORF">CLV98_104368</name>
</gene>
<accession>A0A316AM48</accession>
<dbReference type="PANTHER" id="PTHR30336:SF20">
    <property type="entry name" value="DUF218 DOMAIN-CONTAINING PROTEIN"/>
    <property type="match status" value="1"/>
</dbReference>
<comment type="caution">
    <text evidence="2">The sequence shown here is derived from an EMBL/GenBank/DDBJ whole genome shotgun (WGS) entry which is preliminary data.</text>
</comment>
<name>A0A316AM48_9BACT</name>